<dbReference type="AlphaFoldDB" id="A0ABD2WJD9"/>
<comment type="caution">
    <text evidence="1">The sequence shown here is derived from an EMBL/GenBank/DDBJ whole genome shotgun (WGS) entry which is preliminary data.</text>
</comment>
<accession>A0ABD2WJD9</accession>
<evidence type="ECO:0000313" key="2">
    <source>
        <dbReference type="Proteomes" id="UP001627154"/>
    </source>
</evidence>
<name>A0ABD2WJD9_9HYME</name>
<sequence length="92" mass="10873">MASDTKVFFKESDDWESFIERLEFYFTAKKIETMEMKRAVLMTIIDEATYKLIKALCAPKKPSEETFDAITKLVENHLKPKPSDLMEHYKFN</sequence>
<organism evidence="1 2">
    <name type="scientific">Trichogramma kaykai</name>
    <dbReference type="NCBI Taxonomy" id="54128"/>
    <lineage>
        <taxon>Eukaryota</taxon>
        <taxon>Metazoa</taxon>
        <taxon>Ecdysozoa</taxon>
        <taxon>Arthropoda</taxon>
        <taxon>Hexapoda</taxon>
        <taxon>Insecta</taxon>
        <taxon>Pterygota</taxon>
        <taxon>Neoptera</taxon>
        <taxon>Endopterygota</taxon>
        <taxon>Hymenoptera</taxon>
        <taxon>Apocrita</taxon>
        <taxon>Proctotrupomorpha</taxon>
        <taxon>Chalcidoidea</taxon>
        <taxon>Trichogrammatidae</taxon>
        <taxon>Trichogramma</taxon>
    </lineage>
</organism>
<keyword evidence="2" id="KW-1185">Reference proteome</keyword>
<dbReference type="Proteomes" id="UP001627154">
    <property type="component" value="Unassembled WGS sequence"/>
</dbReference>
<protein>
    <submittedName>
        <fullName evidence="1">Uncharacterized protein</fullName>
    </submittedName>
</protein>
<evidence type="ECO:0000313" key="1">
    <source>
        <dbReference type="EMBL" id="KAL3392864.1"/>
    </source>
</evidence>
<gene>
    <name evidence="1" type="ORF">TKK_012571</name>
</gene>
<proteinExistence type="predicted"/>
<reference evidence="1 2" key="1">
    <citation type="journal article" date="2024" name="bioRxiv">
        <title>A reference genome for Trichogramma kaykai: A tiny desert-dwelling parasitoid wasp with competing sex-ratio distorters.</title>
        <authorList>
            <person name="Culotta J."/>
            <person name="Lindsey A.R."/>
        </authorList>
    </citation>
    <scope>NUCLEOTIDE SEQUENCE [LARGE SCALE GENOMIC DNA]</scope>
    <source>
        <strain evidence="1 2">KSX58</strain>
    </source>
</reference>
<dbReference type="EMBL" id="JBJJXI010000101">
    <property type="protein sequence ID" value="KAL3392864.1"/>
    <property type="molecule type" value="Genomic_DNA"/>
</dbReference>